<evidence type="ECO:0000313" key="3">
    <source>
        <dbReference type="Proteomes" id="UP000270094"/>
    </source>
</evidence>
<evidence type="ECO:0000313" key="2">
    <source>
        <dbReference type="EMBL" id="VDM81282.1"/>
    </source>
</evidence>
<dbReference type="Gene3D" id="2.40.70.10">
    <property type="entry name" value="Acid Proteases"/>
    <property type="match status" value="1"/>
</dbReference>
<feature type="domain" description="Peptidase A1" evidence="1">
    <location>
        <begin position="3"/>
        <end position="52"/>
    </location>
</feature>
<dbReference type="OrthoDB" id="5858360at2759"/>
<organism evidence="2 3">
    <name type="scientific">Strongylus vulgaris</name>
    <name type="common">Blood worm</name>
    <dbReference type="NCBI Taxonomy" id="40348"/>
    <lineage>
        <taxon>Eukaryota</taxon>
        <taxon>Metazoa</taxon>
        <taxon>Ecdysozoa</taxon>
        <taxon>Nematoda</taxon>
        <taxon>Chromadorea</taxon>
        <taxon>Rhabditida</taxon>
        <taxon>Rhabditina</taxon>
        <taxon>Rhabditomorpha</taxon>
        <taxon>Strongyloidea</taxon>
        <taxon>Strongylidae</taxon>
        <taxon>Strongylus</taxon>
    </lineage>
</organism>
<proteinExistence type="predicted"/>
<evidence type="ECO:0000259" key="1">
    <source>
        <dbReference type="PROSITE" id="PS51767"/>
    </source>
</evidence>
<dbReference type="SUPFAM" id="SSF50630">
    <property type="entry name" value="Acid proteases"/>
    <property type="match status" value="1"/>
</dbReference>
<gene>
    <name evidence="2" type="ORF">SVUK_LOCUS16280</name>
</gene>
<name>A0A3P7LQ75_STRVU</name>
<dbReference type="Proteomes" id="UP000270094">
    <property type="component" value="Unassembled WGS sequence"/>
</dbReference>
<protein>
    <recommendedName>
        <fullName evidence="1">Peptidase A1 domain-containing protein</fullName>
    </recommendedName>
</protein>
<accession>A0A3P7LQ75</accession>
<dbReference type="EMBL" id="UYYB01112155">
    <property type="protein sequence ID" value="VDM81282.1"/>
    <property type="molecule type" value="Genomic_DNA"/>
</dbReference>
<dbReference type="PROSITE" id="PS51767">
    <property type="entry name" value="PEPTIDASE_A1"/>
    <property type="match status" value="1"/>
</dbReference>
<sequence length="52" mass="5703">MEYVADITLGSPQQTFRVALDTTFSDTWVVDSKCSAIKPLVCDDSICDQGCE</sequence>
<dbReference type="InterPro" id="IPR021109">
    <property type="entry name" value="Peptidase_aspartic_dom_sf"/>
</dbReference>
<dbReference type="Pfam" id="PF00026">
    <property type="entry name" value="Asp"/>
    <property type="match status" value="1"/>
</dbReference>
<dbReference type="AlphaFoldDB" id="A0A3P7LQ75"/>
<keyword evidence="3" id="KW-1185">Reference proteome</keyword>
<dbReference type="InterPro" id="IPR033121">
    <property type="entry name" value="PEPTIDASE_A1"/>
</dbReference>
<reference evidence="2 3" key="1">
    <citation type="submission" date="2018-11" db="EMBL/GenBank/DDBJ databases">
        <authorList>
            <consortium name="Pathogen Informatics"/>
        </authorList>
    </citation>
    <scope>NUCLEOTIDE SEQUENCE [LARGE SCALE GENOMIC DNA]</scope>
</reference>